<dbReference type="EMBL" id="CP002886">
    <property type="protein sequence ID" value="AEW73417.1"/>
    <property type="molecule type" value="Genomic_DNA"/>
</dbReference>
<dbReference type="KEGG" id="eec:EcWSU1_01980"/>
<gene>
    <name evidence="1" type="ORF">EcWSU1_01980</name>
</gene>
<name>G8LN00_9ENTR</name>
<dbReference type="Pfam" id="PF06519">
    <property type="entry name" value="TolA"/>
    <property type="match status" value="1"/>
</dbReference>
<evidence type="ECO:0000313" key="2">
    <source>
        <dbReference type="Proteomes" id="UP000007838"/>
    </source>
</evidence>
<accession>G8LN00</accession>
<organism evidence="1 2">
    <name type="scientific">Enterobacter ludwigii</name>
    <dbReference type="NCBI Taxonomy" id="299767"/>
    <lineage>
        <taxon>Bacteria</taxon>
        <taxon>Pseudomonadati</taxon>
        <taxon>Pseudomonadota</taxon>
        <taxon>Gammaproteobacteria</taxon>
        <taxon>Enterobacterales</taxon>
        <taxon>Enterobacteriaceae</taxon>
        <taxon>Enterobacter</taxon>
        <taxon>Enterobacter cloacae complex</taxon>
    </lineage>
</organism>
<dbReference type="Proteomes" id="UP000007838">
    <property type="component" value="Chromosome"/>
</dbReference>
<dbReference type="GO" id="GO:0043213">
    <property type="term" value="P:bacteriocin transport"/>
    <property type="evidence" value="ECO:0007669"/>
    <property type="project" value="InterPro"/>
</dbReference>
<dbReference type="GO" id="GO:0016020">
    <property type="term" value="C:membrane"/>
    <property type="evidence" value="ECO:0007669"/>
    <property type="project" value="InterPro"/>
</dbReference>
<dbReference type="Gene3D" id="3.30.1150.10">
    <property type="match status" value="1"/>
</dbReference>
<dbReference type="HOGENOM" id="CLU_151815_0_0_6"/>
<proteinExistence type="predicted"/>
<dbReference type="AlphaFoldDB" id="G8LN00"/>
<protein>
    <submittedName>
        <fullName evidence="1">Uncharacterized protein</fullName>
    </submittedName>
</protein>
<evidence type="ECO:0000313" key="1">
    <source>
        <dbReference type="EMBL" id="AEW73417.1"/>
    </source>
</evidence>
<dbReference type="InterPro" id="IPR014161">
    <property type="entry name" value="Tol-Pal_TolA"/>
</dbReference>
<reference evidence="1 2" key="1">
    <citation type="journal article" date="2011" name="Stand. Genomic Sci.">
        <title>Complete genome of the onion pathogen Enterobacter cloacae EcWSU1.</title>
        <authorList>
            <person name="Humann J.L."/>
            <person name="Wildung M."/>
            <person name="Cheng C.H."/>
            <person name="Lee T."/>
            <person name="Stewart J.E."/>
            <person name="Drew J.C."/>
            <person name="Triplett E.W."/>
            <person name="Main D."/>
            <person name="Schroeder B.K."/>
        </authorList>
    </citation>
    <scope>NUCLEOTIDE SEQUENCE [LARGE SCALE GENOMIC DNA]</scope>
    <source>
        <strain evidence="1 2">EcWSU1</strain>
    </source>
</reference>
<dbReference type="GO" id="GO:0019534">
    <property type="term" value="F:toxin transmembrane transporter activity"/>
    <property type="evidence" value="ECO:0007669"/>
    <property type="project" value="InterPro"/>
</dbReference>
<sequence>MVLFRSVTLCYNPKKTTAGWKMNKVVSVGIAVLLTGCQTHHHDVIPFNTEKDSAHAWAFAYVETVKQRMTTTEQYEGKLCSLKIHQPKGATYVTHMQVVKGSDPELCKAAIAALQSASDDHVLPVVPDERIGENYTLDFKP</sequence>